<comment type="similarity">
    <text evidence="2">Belongs to the 2H phosphoesterase superfamily. ThpR family.</text>
</comment>
<evidence type="ECO:0000313" key="4">
    <source>
        <dbReference type="EMBL" id="TBW59615.1"/>
    </source>
</evidence>
<dbReference type="InterPro" id="IPR014051">
    <property type="entry name" value="Phosphoesterase_HXTX"/>
</dbReference>
<dbReference type="EC" id="3.1.4.58" evidence="2"/>
<feature type="active site" description="Proton acceptor" evidence="2">
    <location>
        <position position="121"/>
    </location>
</feature>
<dbReference type="PANTHER" id="PTHR35561:SF1">
    <property type="entry name" value="RNA 2',3'-CYCLIC PHOSPHODIESTERASE"/>
    <property type="match status" value="1"/>
</dbReference>
<feature type="domain" description="Phosphoesterase HXTX" evidence="3">
    <location>
        <begin position="8"/>
        <end position="86"/>
    </location>
</feature>
<protein>
    <recommendedName>
        <fullName evidence="2">RNA 2',3'-cyclic phosphodiesterase</fullName>
        <shortName evidence="2">RNA 2',3'-CPDase</shortName>
        <ecNumber evidence="2">3.1.4.58</ecNumber>
    </recommendedName>
</protein>
<dbReference type="HAMAP" id="MF_01940">
    <property type="entry name" value="RNA_CPDase"/>
    <property type="match status" value="1"/>
</dbReference>
<dbReference type="InterPro" id="IPR009097">
    <property type="entry name" value="Cyclic_Pdiesterase"/>
</dbReference>
<proteinExistence type="inferred from homology"/>
<accession>A0ABY1ZR53</accession>
<evidence type="ECO:0000256" key="2">
    <source>
        <dbReference type="HAMAP-Rule" id="MF_01940"/>
    </source>
</evidence>
<feature type="short sequence motif" description="HXTX 2" evidence="2">
    <location>
        <begin position="121"/>
        <end position="124"/>
    </location>
</feature>
<dbReference type="InterPro" id="IPR004175">
    <property type="entry name" value="RNA_CPDase"/>
</dbReference>
<gene>
    <name evidence="4" type="primary">thpR</name>
    <name evidence="4" type="ORF">EZI54_01290</name>
</gene>
<comment type="function">
    <text evidence="2">Hydrolyzes RNA 2',3'-cyclic phosphodiester to an RNA 2'-phosphomonoester.</text>
</comment>
<comment type="catalytic activity">
    <reaction evidence="2">
        <text>a 3'-end 2',3'-cyclophospho-ribonucleotide-RNA + H2O = a 3'-end 2'-phospho-ribonucleotide-RNA + H(+)</text>
        <dbReference type="Rhea" id="RHEA:11828"/>
        <dbReference type="Rhea" id="RHEA-COMP:10464"/>
        <dbReference type="Rhea" id="RHEA-COMP:17353"/>
        <dbReference type="ChEBI" id="CHEBI:15377"/>
        <dbReference type="ChEBI" id="CHEBI:15378"/>
        <dbReference type="ChEBI" id="CHEBI:83064"/>
        <dbReference type="ChEBI" id="CHEBI:173113"/>
        <dbReference type="EC" id="3.1.4.58"/>
    </reaction>
</comment>
<dbReference type="Proteomes" id="UP000313645">
    <property type="component" value="Unassembled WGS sequence"/>
</dbReference>
<dbReference type="EMBL" id="SJDL01000001">
    <property type="protein sequence ID" value="TBW59615.1"/>
    <property type="molecule type" value="Genomic_DNA"/>
</dbReference>
<sequence length="191" mass="21690">MLRLFVGLELPDDIRQALTALRSELKGARWQTAEQIHLTLSFIGNVDDDCLPLVYDALYGLRLEPFKLTVSGVGLFGSPQYPKNLWAGVIEREPLIALHEGIHERLSGFNVASQERGFHPHVTLARFRGRRTRQYAARQDKREPAQSLNRFLEHYGHLALPPFGVHHVSLFSSTQRPEGSHYQVIGRFPAD</sequence>
<name>A0ABY1ZR53_9GAMM</name>
<organism evidence="4 5">
    <name type="scientific">Marinobacter halodurans</name>
    <dbReference type="NCBI Taxonomy" id="2528979"/>
    <lineage>
        <taxon>Bacteria</taxon>
        <taxon>Pseudomonadati</taxon>
        <taxon>Pseudomonadota</taxon>
        <taxon>Gammaproteobacteria</taxon>
        <taxon>Pseudomonadales</taxon>
        <taxon>Marinobacteraceae</taxon>
        <taxon>Marinobacter</taxon>
    </lineage>
</organism>
<dbReference type="PANTHER" id="PTHR35561">
    <property type="entry name" value="RNA 2',3'-CYCLIC PHOSPHODIESTERASE"/>
    <property type="match status" value="1"/>
</dbReference>
<dbReference type="SUPFAM" id="SSF55144">
    <property type="entry name" value="LigT-like"/>
    <property type="match status" value="1"/>
</dbReference>
<comment type="caution">
    <text evidence="4">The sequence shown here is derived from an EMBL/GenBank/DDBJ whole genome shotgun (WGS) entry which is preliminary data.</text>
</comment>
<dbReference type="NCBIfam" id="TIGR02258">
    <property type="entry name" value="2_5_ligase"/>
    <property type="match status" value="1"/>
</dbReference>
<evidence type="ECO:0000256" key="1">
    <source>
        <dbReference type="ARBA" id="ARBA00022801"/>
    </source>
</evidence>
<feature type="short sequence motif" description="HXTX 1" evidence="2">
    <location>
        <begin position="37"/>
        <end position="40"/>
    </location>
</feature>
<evidence type="ECO:0000313" key="5">
    <source>
        <dbReference type="Proteomes" id="UP000313645"/>
    </source>
</evidence>
<dbReference type="Pfam" id="PF02834">
    <property type="entry name" value="LigT_PEase"/>
    <property type="match status" value="1"/>
</dbReference>
<dbReference type="Gene3D" id="3.90.1140.10">
    <property type="entry name" value="Cyclic phosphodiesterase"/>
    <property type="match status" value="1"/>
</dbReference>
<keyword evidence="1 2" id="KW-0378">Hydrolase</keyword>
<dbReference type="RefSeq" id="WP_131478225.1">
    <property type="nucleotide sequence ID" value="NZ_SJDL01000001.1"/>
</dbReference>
<reference evidence="4 5" key="1">
    <citation type="submission" date="2019-02" db="EMBL/GenBank/DDBJ databases">
        <title>Marinobacter halodurans sp. nov., a marine bacterium isolated from sea tidal flat.</title>
        <authorList>
            <person name="Yoo Y."/>
            <person name="Lee D.W."/>
            <person name="Kim B.S."/>
            <person name="Kim J.-J."/>
        </authorList>
    </citation>
    <scope>NUCLEOTIDE SEQUENCE [LARGE SCALE GENOMIC DNA]</scope>
    <source>
        <strain evidence="4 5">YJ-S3-2</strain>
    </source>
</reference>
<feature type="active site" description="Proton donor" evidence="2">
    <location>
        <position position="37"/>
    </location>
</feature>
<keyword evidence="5" id="KW-1185">Reference proteome</keyword>
<evidence type="ECO:0000259" key="3">
    <source>
        <dbReference type="Pfam" id="PF02834"/>
    </source>
</evidence>